<accession>A0A9D3WIL7</accession>
<evidence type="ECO:0000313" key="2">
    <source>
        <dbReference type="Proteomes" id="UP000828251"/>
    </source>
</evidence>
<dbReference type="EMBL" id="JAIQCV010000001">
    <property type="protein sequence ID" value="KAH1129805.1"/>
    <property type="molecule type" value="Genomic_DNA"/>
</dbReference>
<keyword evidence="2" id="KW-1185">Reference proteome</keyword>
<dbReference type="OrthoDB" id="1924787at2759"/>
<name>A0A9D3WIL7_9ROSI</name>
<protein>
    <submittedName>
        <fullName evidence="1">Uncharacterized protein</fullName>
    </submittedName>
</protein>
<sequence length="109" mass="12778">MRSFAFVELPKSSANYSAVNLRDMNAMSFELVSNLNLFCTTSGDSLTRIYTFSFDFSWLHPRKNYSKYSMFISVKDLKLGNIRIDKRLLQVSKYEELAIREDLMIPRMI</sequence>
<comment type="caution">
    <text evidence="1">The sequence shown here is derived from an EMBL/GenBank/DDBJ whole genome shotgun (WGS) entry which is preliminary data.</text>
</comment>
<reference evidence="1 2" key="1">
    <citation type="journal article" date="2021" name="Plant Biotechnol. J.">
        <title>Multi-omics assisted identification of the key and species-specific regulatory components of drought-tolerant mechanisms in Gossypium stocksii.</title>
        <authorList>
            <person name="Yu D."/>
            <person name="Ke L."/>
            <person name="Zhang D."/>
            <person name="Wu Y."/>
            <person name="Sun Y."/>
            <person name="Mei J."/>
            <person name="Sun J."/>
            <person name="Sun Y."/>
        </authorList>
    </citation>
    <scope>NUCLEOTIDE SEQUENCE [LARGE SCALE GENOMIC DNA]</scope>
    <source>
        <strain evidence="2">cv. E1</strain>
        <tissue evidence="1">Leaf</tissue>
    </source>
</reference>
<dbReference type="AlphaFoldDB" id="A0A9D3WIL7"/>
<organism evidence="1 2">
    <name type="scientific">Gossypium stocksii</name>
    <dbReference type="NCBI Taxonomy" id="47602"/>
    <lineage>
        <taxon>Eukaryota</taxon>
        <taxon>Viridiplantae</taxon>
        <taxon>Streptophyta</taxon>
        <taxon>Embryophyta</taxon>
        <taxon>Tracheophyta</taxon>
        <taxon>Spermatophyta</taxon>
        <taxon>Magnoliopsida</taxon>
        <taxon>eudicotyledons</taxon>
        <taxon>Gunneridae</taxon>
        <taxon>Pentapetalae</taxon>
        <taxon>rosids</taxon>
        <taxon>malvids</taxon>
        <taxon>Malvales</taxon>
        <taxon>Malvaceae</taxon>
        <taxon>Malvoideae</taxon>
        <taxon>Gossypium</taxon>
    </lineage>
</organism>
<proteinExistence type="predicted"/>
<gene>
    <name evidence="1" type="ORF">J1N35_001183</name>
</gene>
<evidence type="ECO:0000313" key="1">
    <source>
        <dbReference type="EMBL" id="KAH1129805.1"/>
    </source>
</evidence>
<dbReference type="Proteomes" id="UP000828251">
    <property type="component" value="Unassembled WGS sequence"/>
</dbReference>